<feature type="region of interest" description="Disordered" evidence="1">
    <location>
        <begin position="18"/>
        <end position="39"/>
    </location>
</feature>
<protein>
    <submittedName>
        <fullName evidence="2">Uncharacterized protein</fullName>
    </submittedName>
</protein>
<evidence type="ECO:0000313" key="2">
    <source>
        <dbReference type="EMBL" id="EAS65634.1"/>
    </source>
</evidence>
<dbReference type="AlphaFoldDB" id="Q1ZWS6"/>
<evidence type="ECO:0000313" key="3">
    <source>
        <dbReference type="Proteomes" id="UP000001603"/>
    </source>
</evidence>
<evidence type="ECO:0000256" key="1">
    <source>
        <dbReference type="SAM" id="MobiDB-lite"/>
    </source>
</evidence>
<proteinExistence type="predicted"/>
<organism evidence="2 3">
    <name type="scientific">Photobacterium angustum (strain S14 / CCUG 15956)</name>
    <name type="common">Vibrio sp. (strain S14 / CCUG 15956)</name>
    <dbReference type="NCBI Taxonomy" id="314292"/>
    <lineage>
        <taxon>Bacteria</taxon>
        <taxon>Pseudomonadati</taxon>
        <taxon>Pseudomonadota</taxon>
        <taxon>Gammaproteobacteria</taxon>
        <taxon>Vibrionales</taxon>
        <taxon>Vibrionaceae</taxon>
        <taxon>Photobacterium</taxon>
    </lineage>
</organism>
<feature type="compositionally biased region" description="Polar residues" evidence="1">
    <location>
        <begin position="25"/>
        <end position="39"/>
    </location>
</feature>
<gene>
    <name evidence="2" type="ORF">VAS14_09994</name>
</gene>
<accession>Q1ZWS6</accession>
<comment type="caution">
    <text evidence="2">The sequence shown here is derived from an EMBL/GenBank/DDBJ whole genome shotgun (WGS) entry which is preliminary data.</text>
</comment>
<reference evidence="2 3" key="1">
    <citation type="journal article" date="2009" name="Proc. Natl. Acad. Sci. U.S.A.">
        <title>The genomic basis of trophic strategy in marine bacteria.</title>
        <authorList>
            <person name="Lauro F.M."/>
            <person name="McDougald D."/>
            <person name="Thomas T."/>
            <person name="Williams T.J."/>
            <person name="Egan S."/>
            <person name="Rice S."/>
            <person name="DeMaere M.Z."/>
            <person name="Ting L."/>
            <person name="Ertan H."/>
            <person name="Johnson J."/>
            <person name="Ferriera S."/>
            <person name="Lapidus A."/>
            <person name="Anderson I."/>
            <person name="Kyrpides N."/>
            <person name="Munk A.C."/>
            <person name="Detter C."/>
            <person name="Han C.S."/>
            <person name="Brown M.V."/>
            <person name="Robb F.T."/>
            <person name="Kjelleberg S."/>
            <person name="Cavicchioli R."/>
        </authorList>
    </citation>
    <scope>NUCLEOTIDE SEQUENCE [LARGE SCALE GENOMIC DNA]</scope>
    <source>
        <strain evidence="2 3">S14</strain>
    </source>
</reference>
<name>Q1ZWS6_PHOAS</name>
<dbReference type="HOGENOM" id="CLU_2754358_0_0_6"/>
<sequence>MLVSRYLGKRTISKPLVNKRKTGIKQETTNGNQISATSPEKPNQLFFSVFLGNYSGIALANINSHLRSNQ</sequence>
<dbReference type="EMBL" id="AAOJ01000001">
    <property type="protein sequence ID" value="EAS65634.1"/>
    <property type="molecule type" value="Genomic_DNA"/>
</dbReference>
<dbReference type="Proteomes" id="UP000001603">
    <property type="component" value="Unassembled WGS sequence"/>
</dbReference>